<accession>A0A084E8J9</accession>
<dbReference type="AlphaFoldDB" id="A0A084E8J9"/>
<evidence type="ECO:0000256" key="1">
    <source>
        <dbReference type="SAM" id="MobiDB-lite"/>
    </source>
</evidence>
<evidence type="ECO:0000313" key="3">
    <source>
        <dbReference type="Proteomes" id="UP000028534"/>
    </source>
</evidence>
<dbReference type="RefSeq" id="WP_017501071.1">
    <property type="nucleotide sequence ID" value="NZ_JGVR01000053.1"/>
</dbReference>
<dbReference type="Proteomes" id="UP000028534">
    <property type="component" value="Unassembled WGS sequence"/>
</dbReference>
<name>A0A084E8J9_SPHYA</name>
<gene>
    <name evidence="2" type="ORF">CP98_04902</name>
</gene>
<reference evidence="2 3" key="1">
    <citation type="submission" date="2014-03" db="EMBL/GenBank/DDBJ databases">
        <title>Genome sequence of Sphingobium yanoikuyae B1.</title>
        <authorList>
            <person name="Gan H.M."/>
            <person name="Gan H.Y."/>
            <person name="Savka M.A."/>
        </authorList>
    </citation>
    <scope>NUCLEOTIDE SEQUENCE [LARGE SCALE GENOMIC DNA]</scope>
    <source>
        <strain evidence="2 3">B1</strain>
    </source>
</reference>
<dbReference type="PATRIC" id="fig|13690.10.peg.5066"/>
<comment type="caution">
    <text evidence="2">The sequence shown here is derived from an EMBL/GenBank/DDBJ whole genome shotgun (WGS) entry which is preliminary data.</text>
</comment>
<proteinExistence type="predicted"/>
<organism evidence="2 3">
    <name type="scientific">Sphingobium yanoikuyae</name>
    <name type="common">Sphingomonas yanoikuyae</name>
    <dbReference type="NCBI Taxonomy" id="13690"/>
    <lineage>
        <taxon>Bacteria</taxon>
        <taxon>Pseudomonadati</taxon>
        <taxon>Pseudomonadota</taxon>
        <taxon>Alphaproteobacteria</taxon>
        <taxon>Sphingomonadales</taxon>
        <taxon>Sphingomonadaceae</taxon>
        <taxon>Sphingobium</taxon>
    </lineage>
</organism>
<dbReference type="EMBL" id="JGVR01000053">
    <property type="protein sequence ID" value="KEZ14291.1"/>
    <property type="molecule type" value="Genomic_DNA"/>
</dbReference>
<evidence type="ECO:0000313" key="2">
    <source>
        <dbReference type="EMBL" id="KEZ14291.1"/>
    </source>
</evidence>
<feature type="region of interest" description="Disordered" evidence="1">
    <location>
        <begin position="243"/>
        <end position="262"/>
    </location>
</feature>
<sequence length="262" mass="29805">MDRAYDLAHELLGTAKQLSTPRDDWEPEAIEAAHWRPLPEPDWTWQASTLDGIVHALNEALQEAEWLPEREAPPLPHGATYSLGEWTQRAPLRRIVRGFAEPVRHVPLVSRVPEPVVLYLVHKLPGGADSLKREHHKGVGWHYHYLDKRKGRSNVVLCWDTRWEPPEDEEERKAQGPRPIFWEYHGEGNADFKAQPDLWGDPKRQSMREVCASDLKRNISEFRPASDDAEPVWPLWSILTPRAVTPPPAAPAGPAGGKKKGR</sequence>
<protein>
    <submittedName>
        <fullName evidence="2">Uncharacterized protein</fullName>
    </submittedName>
</protein>